<feature type="domain" description="Alcohol dehydrogenase-like N-terminal" evidence="5">
    <location>
        <begin position="24"/>
        <end position="125"/>
    </location>
</feature>
<dbReference type="InterPro" id="IPR036291">
    <property type="entry name" value="NAD(P)-bd_dom_sf"/>
</dbReference>
<gene>
    <name evidence="6" type="ORF">ENM88_03255</name>
</gene>
<evidence type="ECO:0000256" key="1">
    <source>
        <dbReference type="ARBA" id="ARBA00022857"/>
    </source>
</evidence>
<dbReference type="SUPFAM" id="SSF51735">
    <property type="entry name" value="NAD(P)-binding Rossmann-fold domains"/>
    <property type="match status" value="1"/>
</dbReference>
<dbReference type="InterPro" id="IPR011032">
    <property type="entry name" value="GroES-like_sf"/>
</dbReference>
<dbReference type="GO" id="GO:0030554">
    <property type="term" value="F:adenyl nucleotide binding"/>
    <property type="evidence" value="ECO:0007669"/>
    <property type="project" value="UniProtKB-ARBA"/>
</dbReference>
<dbReference type="EMBL" id="DRZM01000096">
    <property type="protein sequence ID" value="HHP04750.1"/>
    <property type="molecule type" value="Genomic_DNA"/>
</dbReference>
<dbReference type="Gene3D" id="3.90.180.10">
    <property type="entry name" value="Medium-chain alcohol dehydrogenases, catalytic domain"/>
    <property type="match status" value="1"/>
</dbReference>
<evidence type="ECO:0000256" key="2">
    <source>
        <dbReference type="ARBA" id="ARBA00023002"/>
    </source>
</evidence>
<protein>
    <submittedName>
        <fullName evidence="6">Zinc-binding dehydrogenase</fullName>
    </submittedName>
</protein>
<keyword evidence="2" id="KW-0560">Oxidoreductase</keyword>
<name>A0A7J3X6A1_THEPE</name>
<dbReference type="GO" id="GO:0051262">
    <property type="term" value="P:protein tetramerization"/>
    <property type="evidence" value="ECO:0007669"/>
    <property type="project" value="UniProtKB-ARBA"/>
</dbReference>
<dbReference type="GO" id="GO:0016616">
    <property type="term" value="F:oxidoreductase activity, acting on the CH-OH group of donors, NAD or NADP as acceptor"/>
    <property type="evidence" value="ECO:0007669"/>
    <property type="project" value="UniProtKB-ARBA"/>
</dbReference>
<reference evidence="6" key="1">
    <citation type="journal article" date="2020" name="mSystems">
        <title>Genome- and Community-Level Interaction Insights into Carbon Utilization and Element Cycling Functions of Hydrothermarchaeota in Hydrothermal Sediment.</title>
        <authorList>
            <person name="Zhou Z."/>
            <person name="Liu Y."/>
            <person name="Xu W."/>
            <person name="Pan J."/>
            <person name="Luo Z.H."/>
            <person name="Li M."/>
        </authorList>
    </citation>
    <scope>NUCLEOTIDE SEQUENCE [LARGE SCALE GENOMIC DNA]</scope>
    <source>
        <strain evidence="6">SpSt-1125</strain>
    </source>
</reference>
<dbReference type="Pfam" id="PF08240">
    <property type="entry name" value="ADH_N"/>
    <property type="match status" value="1"/>
</dbReference>
<feature type="domain" description="Alcohol dehydrogenase-like C-terminal" evidence="4">
    <location>
        <begin position="169"/>
        <end position="291"/>
    </location>
</feature>
<dbReference type="InterPro" id="IPR013149">
    <property type="entry name" value="ADH-like_C"/>
</dbReference>
<evidence type="ECO:0000259" key="4">
    <source>
        <dbReference type="Pfam" id="PF00107"/>
    </source>
</evidence>
<dbReference type="InterPro" id="IPR050129">
    <property type="entry name" value="Zn_alcohol_dh"/>
</dbReference>
<dbReference type="Pfam" id="PF00107">
    <property type="entry name" value="ADH_zinc_N"/>
    <property type="match status" value="1"/>
</dbReference>
<dbReference type="AlphaFoldDB" id="A0A7J3X6A1"/>
<comment type="caution">
    <text evidence="6">The sequence shown here is derived from an EMBL/GenBank/DDBJ whole genome shotgun (WGS) entry which is preliminary data.</text>
</comment>
<keyword evidence="3" id="KW-0119">Carbohydrate metabolism</keyword>
<evidence type="ECO:0000313" key="6">
    <source>
        <dbReference type="EMBL" id="HHP04750.1"/>
    </source>
</evidence>
<sequence>MLAARLYGPRNLIVEDVEPPEPPAGWALVRSIAVGICGTDKAFYTGTYPLFKTPLVPGHEVAGVVEEGPEELRGRLVVPEINFPCGKCHYCRSGLYTHCPYKKTLGIDFDGGLAERFVAPPEALHGVEGLDPVVATEVEPLAAVLNALEQHPLPPTARCAVIGSGNLALLTAQVLRLQGAEPLVVVRPGSPKAARLAEIGFSVVSADEAREAARRGTPEGLGFDVVFEVSGDPDALNLAVELARPRGVIHLKSTPGAPARVNTTLAVVKELRIVGTRCGTFREFERAIELLRRKLVSPIITSVVEGLPRTREAFEKSFSRHEFKVVVKV</sequence>
<dbReference type="PANTHER" id="PTHR43401:SF2">
    <property type="entry name" value="L-THREONINE 3-DEHYDROGENASE"/>
    <property type="match status" value="1"/>
</dbReference>
<dbReference type="Gene3D" id="3.40.50.720">
    <property type="entry name" value="NAD(P)-binding Rossmann-like Domain"/>
    <property type="match status" value="1"/>
</dbReference>
<organism evidence="6">
    <name type="scientific">Thermofilum pendens</name>
    <dbReference type="NCBI Taxonomy" id="2269"/>
    <lineage>
        <taxon>Archaea</taxon>
        <taxon>Thermoproteota</taxon>
        <taxon>Thermoprotei</taxon>
        <taxon>Thermofilales</taxon>
        <taxon>Thermofilaceae</taxon>
        <taxon>Thermofilum</taxon>
    </lineage>
</organism>
<keyword evidence="1" id="KW-0521">NADP</keyword>
<dbReference type="PANTHER" id="PTHR43401">
    <property type="entry name" value="L-THREONINE 3-DEHYDROGENASE"/>
    <property type="match status" value="1"/>
</dbReference>
<evidence type="ECO:0000256" key="3">
    <source>
        <dbReference type="ARBA" id="ARBA00023277"/>
    </source>
</evidence>
<dbReference type="GO" id="GO:0043168">
    <property type="term" value="F:anion binding"/>
    <property type="evidence" value="ECO:0007669"/>
    <property type="project" value="UniProtKB-ARBA"/>
</dbReference>
<evidence type="ECO:0000259" key="5">
    <source>
        <dbReference type="Pfam" id="PF08240"/>
    </source>
</evidence>
<proteinExistence type="predicted"/>
<dbReference type="CDD" id="cd08242">
    <property type="entry name" value="MDR_like"/>
    <property type="match status" value="1"/>
</dbReference>
<accession>A0A7J3X6A1</accession>
<dbReference type="InterPro" id="IPR013154">
    <property type="entry name" value="ADH-like_N"/>
</dbReference>
<dbReference type="SUPFAM" id="SSF50129">
    <property type="entry name" value="GroES-like"/>
    <property type="match status" value="1"/>
</dbReference>